<protein>
    <submittedName>
        <fullName evidence="2">Substrate of the Dot/Icm secretion system</fullName>
    </submittedName>
</protein>
<feature type="compositionally biased region" description="Basic and acidic residues" evidence="1">
    <location>
        <begin position="43"/>
        <end position="57"/>
    </location>
</feature>
<evidence type="ECO:0000256" key="1">
    <source>
        <dbReference type="SAM" id="MobiDB-lite"/>
    </source>
</evidence>
<sequence>MSTPEDKVKQIQEINRLKELSKKNYRSLDEEDEYERLFKTHGENILKKKSSSEEDKPPQQYQVDTKKKGFNEDLLKDYEKETGKKPLEGKEGGVALAFDSREEAVKFFKGQAGKNRAFDAYNTSEDHRMYSDGKGLFVQGKKAEVDAYLKNPKAFDLDKESGKLTAKEPENTKTVSPT</sequence>
<feature type="compositionally biased region" description="Basic and acidic residues" evidence="1">
    <location>
        <begin position="64"/>
        <end position="91"/>
    </location>
</feature>
<accession>A0A0W0ULF2</accession>
<evidence type="ECO:0000313" key="4">
    <source>
        <dbReference type="Proteomes" id="UP000054715"/>
    </source>
</evidence>
<organism evidence="2 4">
    <name type="scientific">Legionella jamestowniensis</name>
    <dbReference type="NCBI Taxonomy" id="455"/>
    <lineage>
        <taxon>Bacteria</taxon>
        <taxon>Pseudomonadati</taxon>
        <taxon>Pseudomonadota</taxon>
        <taxon>Gammaproteobacteria</taxon>
        <taxon>Legionellales</taxon>
        <taxon>Legionellaceae</taxon>
        <taxon>Legionella</taxon>
    </lineage>
</organism>
<reference evidence="2 4" key="1">
    <citation type="submission" date="2015-11" db="EMBL/GenBank/DDBJ databases">
        <title>Genomic analysis of 38 Legionella species identifies large and diverse effector repertoires.</title>
        <authorList>
            <person name="Burstein D."/>
            <person name="Amaro F."/>
            <person name="Zusman T."/>
            <person name="Lifshitz Z."/>
            <person name="Cohen O."/>
            <person name="Gilbert J.A."/>
            <person name="Pupko T."/>
            <person name="Shuman H.A."/>
            <person name="Segal G."/>
        </authorList>
    </citation>
    <scope>NUCLEOTIDE SEQUENCE [LARGE SCALE GENOMIC DNA]</scope>
    <source>
        <strain evidence="2 4">JA-26-G1-E2</strain>
    </source>
</reference>
<reference evidence="3 5" key="2">
    <citation type="submission" date="2016-05" db="EMBL/GenBank/DDBJ databases">
        <authorList>
            <person name="Prochazka B."/>
            <person name="Indra A."/>
            <person name="Hasenberger P."/>
            <person name="Blaschitz M."/>
            <person name="Wagner L."/>
            <person name="Wewalka G."/>
            <person name="Sorschag S."/>
            <person name="Schmid D."/>
            <person name="Ruppitsch W."/>
        </authorList>
    </citation>
    <scope>NUCLEOTIDE SEQUENCE [LARGE SCALE GENOMIC DNA]</scope>
    <source>
        <strain evidence="3 5">974010_12</strain>
    </source>
</reference>
<evidence type="ECO:0000313" key="3">
    <source>
        <dbReference type="EMBL" id="OCH96824.1"/>
    </source>
</evidence>
<dbReference type="RefSeq" id="WP_058450729.1">
    <property type="nucleotide sequence ID" value="NZ_CAAAJF010000001.1"/>
</dbReference>
<feature type="compositionally biased region" description="Basic and acidic residues" evidence="1">
    <location>
        <begin position="158"/>
        <end position="171"/>
    </location>
</feature>
<gene>
    <name evidence="3" type="ORF">A8135_04060</name>
    <name evidence="2" type="ORF">Ljam_2933</name>
</gene>
<evidence type="ECO:0000313" key="5">
    <source>
        <dbReference type="Proteomes" id="UP000093336"/>
    </source>
</evidence>
<keyword evidence="5" id="KW-1185">Reference proteome</keyword>
<feature type="region of interest" description="Disordered" evidence="1">
    <location>
        <begin position="158"/>
        <end position="178"/>
    </location>
</feature>
<dbReference type="AlphaFoldDB" id="A0A0W0ULF2"/>
<evidence type="ECO:0000313" key="2">
    <source>
        <dbReference type="EMBL" id="KTD08738.1"/>
    </source>
</evidence>
<dbReference type="OrthoDB" id="5638109at2"/>
<dbReference type="EMBL" id="LYOZ01000052">
    <property type="protein sequence ID" value="OCH96824.1"/>
    <property type="molecule type" value="Genomic_DNA"/>
</dbReference>
<dbReference type="Proteomes" id="UP000054715">
    <property type="component" value="Unassembled WGS sequence"/>
</dbReference>
<proteinExistence type="predicted"/>
<dbReference type="PATRIC" id="fig|455.5.peg.3082"/>
<comment type="caution">
    <text evidence="2">The sequence shown here is derived from an EMBL/GenBank/DDBJ whole genome shotgun (WGS) entry which is preliminary data.</text>
</comment>
<feature type="region of interest" description="Disordered" evidence="1">
    <location>
        <begin position="43"/>
        <end position="92"/>
    </location>
</feature>
<dbReference type="Proteomes" id="UP000093336">
    <property type="component" value="Unassembled WGS sequence"/>
</dbReference>
<name>A0A0W0ULF2_9GAMM</name>
<dbReference type="EMBL" id="LNYG01000013">
    <property type="protein sequence ID" value="KTD08738.1"/>
    <property type="molecule type" value="Genomic_DNA"/>
</dbReference>
<dbReference type="STRING" id="455.Ljam_2933"/>